<dbReference type="PANTHER" id="PTHR11252:SF16">
    <property type="entry name" value="POLYRIBONUCLEOTIDE NUCLEOTIDYLTRANSFERASE 2, MITOCHONDRIAL"/>
    <property type="match status" value="1"/>
</dbReference>
<dbReference type="eggNOG" id="KOG1067">
    <property type="taxonomic scope" value="Eukaryota"/>
</dbReference>
<dbReference type="SUPFAM" id="SSF55666">
    <property type="entry name" value="Ribonuclease PH domain 2-like"/>
    <property type="match status" value="2"/>
</dbReference>
<dbReference type="SMART" id="SM00322">
    <property type="entry name" value="KH"/>
    <property type="match status" value="1"/>
</dbReference>
<dbReference type="PROSITE" id="PS50084">
    <property type="entry name" value="KH_TYPE_1"/>
    <property type="match status" value="1"/>
</dbReference>
<evidence type="ECO:0000259" key="10">
    <source>
        <dbReference type="PROSITE" id="PS50126"/>
    </source>
</evidence>
<feature type="region of interest" description="Disordered" evidence="9">
    <location>
        <begin position="648"/>
        <end position="679"/>
    </location>
</feature>
<dbReference type="GeneID" id="5000083"/>
<dbReference type="InterPro" id="IPR001247">
    <property type="entry name" value="ExoRNase_PH_dom1"/>
</dbReference>
<dbReference type="Pfam" id="PF00013">
    <property type="entry name" value="KH_1"/>
    <property type="match status" value="1"/>
</dbReference>
<feature type="domain" description="S1 motif" evidence="10">
    <location>
        <begin position="582"/>
        <end position="650"/>
    </location>
</feature>
<dbReference type="SUPFAM" id="SSF50249">
    <property type="entry name" value="Nucleic acid-binding proteins"/>
    <property type="match status" value="1"/>
</dbReference>
<keyword evidence="5" id="KW-0548">Nucleotidyltransferase</keyword>
<dbReference type="CDD" id="cd02393">
    <property type="entry name" value="KH-I_PNPase"/>
    <property type="match status" value="1"/>
</dbReference>
<dbReference type="NCBIfam" id="NF008805">
    <property type="entry name" value="PRK11824.1"/>
    <property type="match status" value="1"/>
</dbReference>
<evidence type="ECO:0000256" key="2">
    <source>
        <dbReference type="ARBA" id="ARBA00012416"/>
    </source>
</evidence>
<dbReference type="PANTHER" id="PTHR11252">
    <property type="entry name" value="POLYRIBONUCLEOTIDE NUCLEOTIDYLTRANSFERASE"/>
    <property type="match status" value="1"/>
</dbReference>
<evidence type="ECO:0000256" key="1">
    <source>
        <dbReference type="ARBA" id="ARBA00007404"/>
    </source>
</evidence>
<evidence type="ECO:0000256" key="9">
    <source>
        <dbReference type="SAM" id="MobiDB-lite"/>
    </source>
</evidence>
<dbReference type="InterPro" id="IPR012162">
    <property type="entry name" value="PNPase"/>
</dbReference>
<dbReference type="Gene3D" id="2.40.50.140">
    <property type="entry name" value="Nucleic acid-binding proteins"/>
    <property type="match status" value="1"/>
</dbReference>
<dbReference type="GO" id="GO:0009570">
    <property type="term" value="C:chloroplast stroma"/>
    <property type="evidence" value="ECO:0007669"/>
    <property type="project" value="TreeGrafter"/>
</dbReference>
<evidence type="ECO:0000313" key="12">
    <source>
        <dbReference type="Proteomes" id="UP000001568"/>
    </source>
</evidence>
<dbReference type="EMBL" id="CP000582">
    <property type="protein sequence ID" value="ABO94657.1"/>
    <property type="molecule type" value="Genomic_DNA"/>
</dbReference>
<evidence type="ECO:0000256" key="4">
    <source>
        <dbReference type="ARBA" id="ARBA00022679"/>
    </source>
</evidence>
<gene>
    <name evidence="11" type="ORF">OSTLU_12216</name>
</gene>
<comment type="similarity">
    <text evidence="1">Belongs to the polyribonucleotide nucleotidyltransferase family.</text>
</comment>
<dbReference type="InterPro" id="IPR012340">
    <property type="entry name" value="NA-bd_OB-fold"/>
</dbReference>
<dbReference type="HOGENOM" id="CLU_004217_2_2_1"/>
<dbReference type="OMA" id="IQLDCKP"/>
<dbReference type="InterPro" id="IPR003029">
    <property type="entry name" value="S1_domain"/>
</dbReference>
<organism evidence="11 12">
    <name type="scientific">Ostreococcus lucimarinus (strain CCE9901)</name>
    <dbReference type="NCBI Taxonomy" id="436017"/>
    <lineage>
        <taxon>Eukaryota</taxon>
        <taxon>Viridiplantae</taxon>
        <taxon>Chlorophyta</taxon>
        <taxon>Mamiellophyceae</taxon>
        <taxon>Mamiellales</taxon>
        <taxon>Bathycoccaceae</taxon>
        <taxon>Ostreococcus</taxon>
    </lineage>
</organism>
<dbReference type="GO" id="GO:0003723">
    <property type="term" value="F:RNA binding"/>
    <property type="evidence" value="ECO:0007669"/>
    <property type="project" value="UniProtKB-UniRule"/>
</dbReference>
<dbReference type="InterPro" id="IPR004088">
    <property type="entry name" value="KH_dom_type_1"/>
</dbReference>
<dbReference type="CDD" id="cd11364">
    <property type="entry name" value="RNase_PH_PNPase_2"/>
    <property type="match status" value="1"/>
</dbReference>
<evidence type="ECO:0000256" key="3">
    <source>
        <dbReference type="ARBA" id="ARBA00022490"/>
    </source>
</evidence>
<evidence type="ECO:0000256" key="5">
    <source>
        <dbReference type="ARBA" id="ARBA00022695"/>
    </source>
</evidence>
<dbReference type="AlphaFoldDB" id="A4RT74"/>
<dbReference type="InterPro" id="IPR020568">
    <property type="entry name" value="Ribosomal_Su5_D2-typ_SF"/>
</dbReference>
<dbReference type="InterPro" id="IPR015847">
    <property type="entry name" value="ExoRNase_PH_dom2"/>
</dbReference>
<proteinExistence type="inferred from homology"/>
<dbReference type="SUPFAM" id="SSF54791">
    <property type="entry name" value="Eukaryotic type KH-domain (KH-domain type I)"/>
    <property type="match status" value="1"/>
</dbReference>
<dbReference type="EC" id="2.7.7.8" evidence="2"/>
<dbReference type="Gene3D" id="3.30.1370.10">
    <property type="entry name" value="K Homology domain, type 1"/>
    <property type="match status" value="1"/>
</dbReference>
<dbReference type="GO" id="GO:0005829">
    <property type="term" value="C:cytosol"/>
    <property type="evidence" value="ECO:0007669"/>
    <property type="project" value="TreeGrafter"/>
</dbReference>
<dbReference type="Proteomes" id="UP000001568">
    <property type="component" value="Chromosome 2"/>
</dbReference>
<evidence type="ECO:0000256" key="6">
    <source>
        <dbReference type="ARBA" id="ARBA00022884"/>
    </source>
</evidence>
<dbReference type="GO" id="GO:0000965">
    <property type="term" value="P:mitochondrial RNA 3'-end processing"/>
    <property type="evidence" value="ECO:0007669"/>
    <property type="project" value="TreeGrafter"/>
</dbReference>
<dbReference type="SUPFAM" id="SSF54211">
    <property type="entry name" value="Ribosomal protein S5 domain 2-like"/>
    <property type="match status" value="2"/>
</dbReference>
<dbReference type="GO" id="GO:0000958">
    <property type="term" value="P:mitochondrial mRNA catabolic process"/>
    <property type="evidence" value="ECO:0007669"/>
    <property type="project" value="TreeGrafter"/>
</dbReference>
<dbReference type="NCBIfam" id="TIGR03591">
    <property type="entry name" value="polynuc_phos"/>
    <property type="match status" value="1"/>
</dbReference>
<dbReference type="InterPro" id="IPR004087">
    <property type="entry name" value="KH_dom"/>
</dbReference>
<dbReference type="InterPro" id="IPR036345">
    <property type="entry name" value="ExoRNase_PH_dom2_sf"/>
</dbReference>
<dbReference type="STRING" id="436017.A4RT74"/>
<dbReference type="Pfam" id="PF01138">
    <property type="entry name" value="RNase_PH"/>
    <property type="match status" value="2"/>
</dbReference>
<dbReference type="GO" id="GO:0004654">
    <property type="term" value="F:polyribonucleotide nucleotidyltransferase activity"/>
    <property type="evidence" value="ECO:0007669"/>
    <property type="project" value="UniProtKB-EC"/>
</dbReference>
<dbReference type="InterPro" id="IPR015848">
    <property type="entry name" value="PNPase_PH_RNA-bd_bac/org-type"/>
</dbReference>
<dbReference type="GO" id="GO:0005739">
    <property type="term" value="C:mitochondrion"/>
    <property type="evidence" value="ECO:0007669"/>
    <property type="project" value="TreeGrafter"/>
</dbReference>
<dbReference type="Gene3D" id="3.30.230.70">
    <property type="entry name" value="GHMP Kinase, N-terminal domain"/>
    <property type="match status" value="2"/>
</dbReference>
<evidence type="ECO:0000256" key="8">
    <source>
        <dbReference type="PROSITE-ProRule" id="PRU00117"/>
    </source>
</evidence>
<keyword evidence="12" id="KW-1185">Reference proteome</keyword>
<dbReference type="Pfam" id="PF00575">
    <property type="entry name" value="S1"/>
    <property type="match status" value="1"/>
</dbReference>
<dbReference type="OrthoDB" id="437922at2759"/>
<accession>A4RT74</accession>
<keyword evidence="3" id="KW-0963">Cytoplasm</keyword>
<evidence type="ECO:0000256" key="7">
    <source>
        <dbReference type="ARBA" id="ARBA00031451"/>
    </source>
</evidence>
<dbReference type="SMART" id="SM00316">
    <property type="entry name" value="S1"/>
    <property type="match status" value="1"/>
</dbReference>
<dbReference type="SUPFAM" id="SSF46915">
    <property type="entry name" value="Polynucleotide phosphorylase/guanosine pentaphosphate synthase (PNPase/GPSI), domain 3"/>
    <property type="match status" value="1"/>
</dbReference>
<dbReference type="KEGG" id="olu:OSTLU_12216"/>
<dbReference type="Gramene" id="ABO94657">
    <property type="protein sequence ID" value="ABO94657"/>
    <property type="gene ID" value="OSTLU_12216"/>
</dbReference>
<dbReference type="FunFam" id="3.30.1370.10:FF:000001">
    <property type="entry name" value="Polyribonucleotide nucleotidyltransferase"/>
    <property type="match status" value="1"/>
</dbReference>
<dbReference type="PROSITE" id="PS50126">
    <property type="entry name" value="S1"/>
    <property type="match status" value="1"/>
</dbReference>
<dbReference type="InterPro" id="IPR027408">
    <property type="entry name" value="PNPase/RNase_PH_dom_sf"/>
</dbReference>
<reference evidence="11 12" key="1">
    <citation type="journal article" date="2007" name="Proc. Natl. Acad. Sci. U.S.A.">
        <title>The tiny eukaryote Ostreococcus provides genomic insights into the paradox of plankton speciation.</title>
        <authorList>
            <person name="Palenik B."/>
            <person name="Grimwood J."/>
            <person name="Aerts A."/>
            <person name="Rouze P."/>
            <person name="Salamov A."/>
            <person name="Putnam N."/>
            <person name="Dupont C."/>
            <person name="Jorgensen R."/>
            <person name="Derelle E."/>
            <person name="Rombauts S."/>
            <person name="Zhou K."/>
            <person name="Otillar R."/>
            <person name="Merchant S.S."/>
            <person name="Podell S."/>
            <person name="Gaasterland T."/>
            <person name="Napoli C."/>
            <person name="Gendler K."/>
            <person name="Manuell A."/>
            <person name="Tai V."/>
            <person name="Vallon O."/>
            <person name="Piganeau G."/>
            <person name="Jancek S."/>
            <person name="Heijde M."/>
            <person name="Jabbari K."/>
            <person name="Bowler C."/>
            <person name="Lohr M."/>
            <person name="Robbens S."/>
            <person name="Werner G."/>
            <person name="Dubchak I."/>
            <person name="Pazour G.J."/>
            <person name="Ren Q."/>
            <person name="Paulsen I."/>
            <person name="Delwiche C."/>
            <person name="Schmutz J."/>
            <person name="Rokhsar D."/>
            <person name="Van de Peer Y."/>
            <person name="Moreau H."/>
            <person name="Grigoriev I.V."/>
        </authorList>
    </citation>
    <scope>NUCLEOTIDE SEQUENCE [LARGE SCALE GENOMIC DNA]</scope>
    <source>
        <strain evidence="11 12">CCE9901</strain>
    </source>
</reference>
<dbReference type="Pfam" id="PF03725">
    <property type="entry name" value="RNase_PH_C"/>
    <property type="match status" value="1"/>
</dbReference>
<dbReference type="Pfam" id="PF03726">
    <property type="entry name" value="PNPase"/>
    <property type="match status" value="1"/>
</dbReference>
<keyword evidence="6 8" id="KW-0694">RNA-binding</keyword>
<dbReference type="InterPro" id="IPR036456">
    <property type="entry name" value="PNPase_PH_RNA-bd_sf"/>
</dbReference>
<keyword evidence="4" id="KW-0808">Transferase</keyword>
<dbReference type="GO" id="GO:0000175">
    <property type="term" value="F:3'-5'-RNA exonuclease activity"/>
    <property type="evidence" value="ECO:0007669"/>
    <property type="project" value="EnsemblPlants"/>
</dbReference>
<evidence type="ECO:0000313" key="11">
    <source>
        <dbReference type="EMBL" id="ABO94657.1"/>
    </source>
</evidence>
<dbReference type="RefSeq" id="XP_001416364.1">
    <property type="nucleotide sequence ID" value="XM_001416327.1"/>
</dbReference>
<dbReference type="InterPro" id="IPR036612">
    <property type="entry name" value="KH_dom_type_1_sf"/>
</dbReference>
<sequence length="679" mass="73197">MVDYRERSYAKGKIPSTFTRREGAPKEREILAMRVIDRATRPLFEKNFAKEVMLQCVVMASDGVEDPAVLAVNGASAALTASSIPWNGPIGAVRVAVVNKAIIVSPSDEVVESSDFTLFYAGNEARALMIEAQSNKSGGLEETLVADALRKAHEAVRELIPPQIALANEIGKPKQELAAAPVTAEMKRACYDVAKARLVALYEEHIQDKHERGRKMAELQSEVVRELMDSHPEWMESGEVSEAMLGSAYFAVCGRVLRERVLDEGVRVDGRGVYELRNLDGVTGTMPIVHGSALFERGNTQALATVTLGSLEDSQRLDNLTGPTSKRLMLHYSFPSFSVNETGARGLSRREVGHGALAEKSLLGVFPDEDAFPFAVRVNTETLESNGSSSMAAVCSGSMALMDAGVPLTEHVGAISIGLVMDEDEETGEVKRYALMDDIMGLEDVLGDMDFKIAGTRSGVTGIQLDCKPAGIPLDILIEALDRASAARQKVIDVMERAVSEPKSVMKDSAPRYGRATLPPALIGKLIGPQGSNIKALEKETGAKVSVVNDDGDLAVFGQNKASYDAAIAHIENLKNSIVEVGKTYATTVKEVLPFGCVLTTASGDDGLLHVSEIAHEHTENVSDVYSVGDQVEVKCVKKDARGSIKWSRKALLPRPRPPGRETPRFTVKAKATTPSDPE</sequence>
<name>A4RT74_OSTLU</name>
<protein>
    <recommendedName>
        <fullName evidence="2">polyribonucleotide nucleotidyltransferase</fullName>
        <ecNumber evidence="2">2.7.7.8</ecNumber>
    </recommendedName>
    <alternativeName>
        <fullName evidence="7">Polynucleotide phosphorylase 1</fullName>
    </alternativeName>
</protein>